<dbReference type="GO" id="GO:0030992">
    <property type="term" value="C:intraciliary transport particle B"/>
    <property type="evidence" value="ECO:0007669"/>
    <property type="project" value="InterPro"/>
</dbReference>
<sequence>MNRFAEMSRLRHIGCTCCLATQVSSRENSCLWHISACKYLTSTMLDAALSSYGAQVVLATSSDENHPPENIIDGKTETFWISTGMFPQEFIIRFPDNMKIFTVSIHSYNIKRLRIEKGTSDDAEKFEAVADTEFEHTENSLQANDISVNVLNTTHLRFLILSGYGPFVSVHKVSVQS</sequence>
<gene>
    <name evidence="13" type="primary">hspb11</name>
</gene>
<feature type="domain" description="F5/8 type C" evidence="12">
    <location>
        <begin position="59"/>
        <end position="168"/>
    </location>
</feature>
<dbReference type="GO" id="GO:0042073">
    <property type="term" value="P:intraciliary transport"/>
    <property type="evidence" value="ECO:0007669"/>
    <property type="project" value="InterPro"/>
</dbReference>
<comment type="similarity">
    <text evidence="7">Belongs to the IFT25 family.</text>
</comment>
<evidence type="ECO:0000256" key="10">
    <source>
        <dbReference type="ARBA" id="ARBA00076413"/>
    </source>
</evidence>
<keyword evidence="4" id="KW-0969">Cilium</keyword>
<dbReference type="RefSeq" id="XP_018942290.2">
    <property type="nucleotide sequence ID" value="XM_019086745.2"/>
</dbReference>
<protein>
    <recommendedName>
        <fullName evidence="9">Intraflagellar transport protein 25 homolog</fullName>
    </recommendedName>
    <alternativeName>
        <fullName evidence="11">Heat shock protein beta-11</fullName>
    </alternativeName>
    <alternativeName>
        <fullName evidence="10">Placental protein 25</fullName>
    </alternativeName>
</protein>
<dbReference type="Pfam" id="PF00754">
    <property type="entry name" value="F5_F8_type_C"/>
    <property type="match status" value="1"/>
</dbReference>
<evidence type="ECO:0000256" key="9">
    <source>
        <dbReference type="ARBA" id="ARBA00071135"/>
    </source>
</evidence>
<evidence type="ECO:0000256" key="2">
    <source>
        <dbReference type="ARBA" id="ARBA00022723"/>
    </source>
</evidence>
<reference evidence="13" key="1">
    <citation type="submission" date="2025-08" db="UniProtKB">
        <authorList>
            <consortium name="RefSeq"/>
        </authorList>
    </citation>
    <scope>IDENTIFICATION</scope>
    <source>
        <tissue evidence="13">Muscle</tissue>
    </source>
</reference>
<evidence type="ECO:0000256" key="1">
    <source>
        <dbReference type="ARBA" id="ARBA00004138"/>
    </source>
</evidence>
<keyword evidence="5" id="KW-0966">Cell projection</keyword>
<dbReference type="InterPro" id="IPR033558">
    <property type="entry name" value="IFT25"/>
</dbReference>
<evidence type="ECO:0000256" key="5">
    <source>
        <dbReference type="ARBA" id="ARBA00023273"/>
    </source>
</evidence>
<name>A0A9Q9ZFB8_CYPCA</name>
<evidence type="ECO:0000259" key="12">
    <source>
        <dbReference type="Pfam" id="PF00754"/>
    </source>
</evidence>
<organism evidence="13">
    <name type="scientific">Cyprinus carpio</name>
    <name type="common">Common carp</name>
    <dbReference type="NCBI Taxonomy" id="7962"/>
    <lineage>
        <taxon>Eukaryota</taxon>
        <taxon>Metazoa</taxon>
        <taxon>Chordata</taxon>
        <taxon>Craniata</taxon>
        <taxon>Vertebrata</taxon>
        <taxon>Euteleostomi</taxon>
        <taxon>Actinopterygii</taxon>
        <taxon>Neopterygii</taxon>
        <taxon>Teleostei</taxon>
        <taxon>Ostariophysi</taxon>
        <taxon>Cypriniformes</taxon>
        <taxon>Cyprinidae</taxon>
        <taxon>Cyprininae</taxon>
        <taxon>Cyprinus</taxon>
    </lineage>
</organism>
<evidence type="ECO:0000256" key="8">
    <source>
        <dbReference type="ARBA" id="ARBA00063061"/>
    </source>
</evidence>
<dbReference type="Proteomes" id="UP001155660">
    <property type="component" value="Chromosome B5"/>
</dbReference>
<accession>A0A9Q9ZFB8</accession>
<comment type="function">
    <text evidence="6">Component of the IFT complex B required for sonic hedgehog/SHH signaling. May mediate transport of SHH components: required for the export of SMO and PTCH1 receptors out of the cilium and the accumulation of GLI2 at the ciliary tip in response to activation of the SHH pathway, suggesting it is involved in the dynamic transport of SHH signaling molecules within the cilium. Not required for ciliary assembly. Its role in intraflagellar transport is mainly seen in tissues rich in ciliated cells such as kidney and testis. Essential for male fertility, spermiogenesis and sperm flagella formation. Plays a role in the early development of the kidney. May be involved in the regulation of ureteric bud initiation.</text>
</comment>
<evidence type="ECO:0000256" key="3">
    <source>
        <dbReference type="ARBA" id="ARBA00022837"/>
    </source>
</evidence>
<dbReference type="GeneID" id="109070153"/>
<comment type="subcellular location">
    <subcellularLocation>
        <location evidence="1">Cell projection</location>
        <location evidence="1">Cilium</location>
    </subcellularLocation>
</comment>
<evidence type="ECO:0000256" key="11">
    <source>
        <dbReference type="ARBA" id="ARBA00077899"/>
    </source>
</evidence>
<dbReference type="CTD" id="790918"/>
<keyword evidence="3" id="KW-0106">Calcium</keyword>
<dbReference type="GO" id="GO:0005813">
    <property type="term" value="C:centrosome"/>
    <property type="evidence" value="ECO:0007669"/>
    <property type="project" value="TreeGrafter"/>
</dbReference>
<dbReference type="PANTHER" id="PTHR33906">
    <property type="entry name" value="INTRAFLAGELLAR TRANSPORT PROTEIN 25 HOMOLOG"/>
    <property type="match status" value="1"/>
</dbReference>
<evidence type="ECO:0000256" key="7">
    <source>
        <dbReference type="ARBA" id="ARBA00061362"/>
    </source>
</evidence>
<evidence type="ECO:0000313" key="13">
    <source>
        <dbReference type="RefSeq" id="XP_018942290.2"/>
    </source>
</evidence>
<dbReference type="OrthoDB" id="271080at2759"/>
<dbReference type="InterPro" id="IPR000421">
    <property type="entry name" value="FA58C"/>
</dbReference>
<dbReference type="KEGG" id="ccar:109070153"/>
<evidence type="ECO:0000256" key="4">
    <source>
        <dbReference type="ARBA" id="ARBA00023069"/>
    </source>
</evidence>
<dbReference type="PANTHER" id="PTHR33906:SF1">
    <property type="entry name" value="INTRAFLAGELLAR TRANSPORT PROTEIN 25 HOMOLOG"/>
    <property type="match status" value="1"/>
</dbReference>
<dbReference type="GO" id="GO:0005929">
    <property type="term" value="C:cilium"/>
    <property type="evidence" value="ECO:0007669"/>
    <property type="project" value="UniProtKB-SubCell"/>
</dbReference>
<dbReference type="GO" id="GO:0046872">
    <property type="term" value="F:metal ion binding"/>
    <property type="evidence" value="ECO:0007669"/>
    <property type="project" value="UniProtKB-KW"/>
</dbReference>
<comment type="subunit">
    <text evidence="8">Component of the IFT complex B, at least composed of IFT20, IFT22, IFT25, IFT27, IFT46, IFT52, TRAF3IP1/IFT54, IFT57, IFT74, IFT80, IFT81, and IFT88. Interacts with IFT27. Interacts with IFT88.</text>
</comment>
<keyword evidence="2" id="KW-0479">Metal-binding</keyword>
<dbReference type="AlphaFoldDB" id="A0A9Q9ZFB8"/>
<evidence type="ECO:0000256" key="6">
    <source>
        <dbReference type="ARBA" id="ARBA00058003"/>
    </source>
</evidence>
<dbReference type="FunFam" id="2.60.120.260:FF:000081">
    <property type="entry name" value="Intraflagellar transport protein 25 homolog"/>
    <property type="match status" value="1"/>
</dbReference>
<proteinExistence type="inferred from homology"/>